<dbReference type="EMBL" id="NBYO01000001">
    <property type="protein sequence ID" value="OXT02385.1"/>
    <property type="molecule type" value="Genomic_DNA"/>
</dbReference>
<accession>A0A231V2G9</accession>
<name>A0A231V2G9_9HYPH</name>
<evidence type="ECO:0000313" key="2">
    <source>
        <dbReference type="Proteomes" id="UP000215405"/>
    </source>
</evidence>
<evidence type="ECO:0000313" key="1">
    <source>
        <dbReference type="EMBL" id="OXT02385.1"/>
    </source>
</evidence>
<proteinExistence type="predicted"/>
<dbReference type="Proteomes" id="UP000215405">
    <property type="component" value="Unassembled WGS sequence"/>
</dbReference>
<dbReference type="AlphaFoldDB" id="A0A231V2G9"/>
<comment type="caution">
    <text evidence="1">The sequence shown here is derived from an EMBL/GenBank/DDBJ whole genome shotgun (WGS) entry which is preliminary data.</text>
</comment>
<organism evidence="1 2">
    <name type="scientific">Notoacmeibacter marinus</name>
    <dbReference type="NCBI Taxonomy" id="1876515"/>
    <lineage>
        <taxon>Bacteria</taxon>
        <taxon>Pseudomonadati</taxon>
        <taxon>Pseudomonadota</taxon>
        <taxon>Alphaproteobacteria</taxon>
        <taxon>Hyphomicrobiales</taxon>
        <taxon>Notoacmeibacteraceae</taxon>
        <taxon>Notoacmeibacter</taxon>
    </lineage>
</organism>
<reference evidence="2" key="1">
    <citation type="journal article" date="2017" name="Int. J. Syst. Evol. Microbiol.">
        <title>Notoacmeibacter marinus gen. nov., sp. nov., isolated from the gut of a limpet and proposal of Notoacmeibacteraceae fam. nov. in the order Rhizobiales of the class Alphaproteobacteria.</title>
        <authorList>
            <person name="Huang Z."/>
            <person name="Guo F."/>
            <person name="Lai Q."/>
        </authorList>
    </citation>
    <scope>NUCLEOTIDE SEQUENCE [LARGE SCALE GENOMIC DNA]</scope>
    <source>
        <strain evidence="2">XMTR2A4</strain>
    </source>
</reference>
<sequence>MIELHDKMKRKKEKINGVCRLTGEFGRFVDSHLLPKALTRADGVDPYLIQAGYGRTMKRFSSWYDRRLVTSAGEKILAEYDNWAIRELRKQKLVWSGWGPMQSLTDVNFFAADQWGTRTLKGTDWKYLRLFFLSLLWRAAASNLKEFSEISLSDSDLERLRNMIVDGNPEPLEFFPTTLTQLSTLGVNHNHAPMAEQKIMPSTSLNGTTWKMPIFRFYIDGLIIHFSRLAIEENQNFFPKFLTVGCQDELVVTTLPYKGSFQAQNLMVVQMESTIGRALPEEISQLISEPARQHMESILESLATE</sequence>
<gene>
    <name evidence="1" type="ORF">B7H23_05665</name>
</gene>
<protein>
    <submittedName>
        <fullName evidence="1">Uncharacterized protein</fullName>
    </submittedName>
</protein>
<keyword evidence="2" id="KW-1185">Reference proteome</keyword>